<dbReference type="Gene3D" id="1.25.40.390">
    <property type="match status" value="1"/>
</dbReference>
<comment type="caution">
    <text evidence="8">The sequence shown here is derived from an EMBL/GenBank/DDBJ whole genome shotgun (WGS) entry which is preliminary data.</text>
</comment>
<proteinExistence type="inferred from homology"/>
<evidence type="ECO:0000256" key="5">
    <source>
        <dbReference type="ARBA" id="ARBA00023237"/>
    </source>
</evidence>
<dbReference type="SUPFAM" id="SSF48452">
    <property type="entry name" value="TPR-like"/>
    <property type="match status" value="1"/>
</dbReference>
<keyword evidence="4" id="KW-0472">Membrane</keyword>
<dbReference type="Proteomes" id="UP001549749">
    <property type="component" value="Unassembled WGS sequence"/>
</dbReference>
<comment type="subcellular location">
    <subcellularLocation>
        <location evidence="1">Cell outer membrane</location>
    </subcellularLocation>
</comment>
<evidence type="ECO:0000313" key="8">
    <source>
        <dbReference type="EMBL" id="MET6998408.1"/>
    </source>
</evidence>
<dbReference type="EMBL" id="JBEXAC010000001">
    <property type="protein sequence ID" value="MET6998408.1"/>
    <property type="molecule type" value="Genomic_DNA"/>
</dbReference>
<comment type="similarity">
    <text evidence="2">Belongs to the SusD family.</text>
</comment>
<evidence type="ECO:0000256" key="3">
    <source>
        <dbReference type="ARBA" id="ARBA00022729"/>
    </source>
</evidence>
<feature type="domain" description="RagB/SusD" evidence="6">
    <location>
        <begin position="357"/>
        <end position="486"/>
    </location>
</feature>
<evidence type="ECO:0000313" key="9">
    <source>
        <dbReference type="Proteomes" id="UP001549749"/>
    </source>
</evidence>
<gene>
    <name evidence="8" type="ORF">ABR189_13555</name>
</gene>
<evidence type="ECO:0000259" key="7">
    <source>
        <dbReference type="Pfam" id="PF14322"/>
    </source>
</evidence>
<evidence type="ECO:0000256" key="2">
    <source>
        <dbReference type="ARBA" id="ARBA00006275"/>
    </source>
</evidence>
<evidence type="ECO:0000259" key="6">
    <source>
        <dbReference type="Pfam" id="PF07980"/>
    </source>
</evidence>
<keyword evidence="3" id="KW-0732">Signal</keyword>
<accession>A0ABV2T5X7</accession>
<evidence type="ECO:0000256" key="4">
    <source>
        <dbReference type="ARBA" id="ARBA00023136"/>
    </source>
</evidence>
<keyword evidence="5" id="KW-0998">Cell outer membrane</keyword>
<dbReference type="RefSeq" id="WP_354661043.1">
    <property type="nucleotide sequence ID" value="NZ_JBEXAC010000001.1"/>
</dbReference>
<organism evidence="8 9">
    <name type="scientific">Chitinophaga defluvii</name>
    <dbReference type="NCBI Taxonomy" id="3163343"/>
    <lineage>
        <taxon>Bacteria</taxon>
        <taxon>Pseudomonadati</taxon>
        <taxon>Bacteroidota</taxon>
        <taxon>Chitinophagia</taxon>
        <taxon>Chitinophagales</taxon>
        <taxon>Chitinophagaceae</taxon>
        <taxon>Chitinophaga</taxon>
    </lineage>
</organism>
<dbReference type="InterPro" id="IPR011990">
    <property type="entry name" value="TPR-like_helical_dom_sf"/>
</dbReference>
<reference evidence="8 9" key="1">
    <citation type="submission" date="2024-06" db="EMBL/GenBank/DDBJ databases">
        <title>Chitinophaga defluvii sp. nov., isolated from municipal sewage.</title>
        <authorList>
            <person name="Zhang L."/>
        </authorList>
    </citation>
    <scope>NUCLEOTIDE SEQUENCE [LARGE SCALE GENOMIC DNA]</scope>
    <source>
        <strain evidence="8 9">H8</strain>
    </source>
</reference>
<protein>
    <submittedName>
        <fullName evidence="8">RagB/SusD family nutrient uptake outer membrane protein</fullName>
    </submittedName>
</protein>
<feature type="domain" description="SusD-like N-terminal" evidence="7">
    <location>
        <begin position="110"/>
        <end position="228"/>
    </location>
</feature>
<sequence length="488" mass="55976">MLRKVYISFLLTGLLCISSCKSFLDVKPIDRLSDNSFWNTKQDVESAVADTYGAIFDLITNGPYNFANGDLRAGEVSWDGERIVCFEAVGENDLGNATRMGNPERYVMLKLSDWYPFFQSIAACNIDIERIPQVKALSAADSKQYLAEVRFVRAFTYFYISRLYGDVPLYTKAYDKDPLPRTPMLKVLQFCLEELEAIKEDLPWQYDDPAKWGVRAARGAVYALIANVNMWMAGFDKANEQQYWKATVEAVQEVVNSGKFGLLPIEDFHTLFKGRTKESLFEFSVNANYGATTKYVTPGQWMTHEPVIVYSYSWAWFKGDFMKKLFPPDKADRRRDLWFYLPYASTIQTMFLKYSNVSDPVNWFFDDNLMMFRYGGLLLLGAEAMADMGMNNQAITLLNLVRKRAGAKLYEASDGDLKDFIFSELQRELVGEGSRWYDLVRTGRVMDPNQCANSLTPEQFSRGAWTWPIDPKARVNNPNITLNSYWAN</sequence>
<dbReference type="Pfam" id="PF07980">
    <property type="entry name" value="SusD_RagB"/>
    <property type="match status" value="1"/>
</dbReference>
<dbReference type="InterPro" id="IPR033985">
    <property type="entry name" value="SusD-like_N"/>
</dbReference>
<dbReference type="Pfam" id="PF14322">
    <property type="entry name" value="SusD-like_3"/>
    <property type="match status" value="1"/>
</dbReference>
<name>A0ABV2T5X7_9BACT</name>
<dbReference type="CDD" id="cd08977">
    <property type="entry name" value="SusD"/>
    <property type="match status" value="1"/>
</dbReference>
<dbReference type="InterPro" id="IPR012944">
    <property type="entry name" value="SusD_RagB_dom"/>
</dbReference>
<evidence type="ECO:0000256" key="1">
    <source>
        <dbReference type="ARBA" id="ARBA00004442"/>
    </source>
</evidence>
<keyword evidence="9" id="KW-1185">Reference proteome</keyword>